<dbReference type="Proteomes" id="UP000014680">
    <property type="component" value="Unassembled WGS sequence"/>
</dbReference>
<evidence type="ECO:0000313" key="1">
    <source>
        <dbReference type="EMBL" id="ELP92517.1"/>
    </source>
</evidence>
<proteinExistence type="predicted"/>
<organism evidence="1 2">
    <name type="scientific">Entamoeba invadens IP1</name>
    <dbReference type="NCBI Taxonomy" id="370355"/>
    <lineage>
        <taxon>Eukaryota</taxon>
        <taxon>Amoebozoa</taxon>
        <taxon>Evosea</taxon>
        <taxon>Archamoebae</taxon>
        <taxon>Mastigamoebida</taxon>
        <taxon>Entamoebidae</taxon>
        <taxon>Entamoeba</taxon>
    </lineage>
</organism>
<keyword evidence="2" id="KW-1185">Reference proteome</keyword>
<dbReference type="RefSeq" id="XP_004259288.1">
    <property type="nucleotide sequence ID" value="XM_004259240.1"/>
</dbReference>
<dbReference type="AlphaFoldDB" id="A0A0A1UF02"/>
<dbReference type="OrthoDB" id="27440at2759"/>
<dbReference type="VEuPathDB" id="AmoebaDB:EIN_275960"/>
<sequence>MELSLLDSVKLDLQCSSTITDVAINGICMEGFDTKWRCEQALGVGEYFVADPSISISYFQGDSHLILAYVLRPSDKSLFIEQSMCYVVNNPLNGEYSYCLPILAITFGNGHPVNFFGETVNCVLSCLL</sequence>
<dbReference type="GeneID" id="14891500"/>
<accession>A0A0A1UF02</accession>
<dbReference type="EMBL" id="KB206364">
    <property type="protein sequence ID" value="ELP92517.1"/>
    <property type="molecule type" value="Genomic_DNA"/>
</dbReference>
<dbReference type="KEGG" id="eiv:EIN_275960"/>
<gene>
    <name evidence="1" type="ORF">EIN_275960</name>
</gene>
<name>A0A0A1UF02_ENTIV</name>
<reference evidence="1 2" key="1">
    <citation type="submission" date="2012-10" db="EMBL/GenBank/DDBJ databases">
        <authorList>
            <person name="Zafar N."/>
            <person name="Inman J."/>
            <person name="Hall N."/>
            <person name="Lorenzi H."/>
            <person name="Caler E."/>
        </authorList>
    </citation>
    <scope>NUCLEOTIDE SEQUENCE [LARGE SCALE GENOMIC DNA]</scope>
    <source>
        <strain evidence="1 2">IP1</strain>
    </source>
</reference>
<protein>
    <submittedName>
        <fullName evidence="1">Uncharacterized protein</fullName>
    </submittedName>
</protein>
<dbReference type="SUPFAM" id="SSF56399">
    <property type="entry name" value="ADP-ribosylation"/>
    <property type="match status" value="1"/>
</dbReference>
<evidence type="ECO:0000313" key="2">
    <source>
        <dbReference type="Proteomes" id="UP000014680"/>
    </source>
</evidence>